<keyword evidence="5" id="KW-0326">Glycosidase</keyword>
<evidence type="ECO:0000256" key="1">
    <source>
        <dbReference type="ARBA" id="ARBA00007951"/>
    </source>
</evidence>
<dbReference type="FunFam" id="3.20.20.80:FF:000052">
    <property type="entry name" value="Putative alpha-L-fucosidase 1"/>
    <property type="match status" value="1"/>
</dbReference>
<dbReference type="InterPro" id="IPR017853">
    <property type="entry name" value="GH"/>
</dbReference>
<dbReference type="InterPro" id="IPR057739">
    <property type="entry name" value="Glyco_hydro_29_N"/>
</dbReference>
<dbReference type="EMBL" id="CP016808">
    <property type="protein sequence ID" value="ANY66286.1"/>
    <property type="molecule type" value="Genomic_DNA"/>
</dbReference>
<feature type="domain" description="F5/8 type C" evidence="6">
    <location>
        <begin position="345"/>
        <end position="465"/>
    </location>
</feature>
<name>A0A1B2DF14_9BACL</name>
<dbReference type="InterPro" id="IPR000421">
    <property type="entry name" value="FA58C"/>
</dbReference>
<dbReference type="InterPro" id="IPR000933">
    <property type="entry name" value="Glyco_hydro_29"/>
</dbReference>
<dbReference type="PANTHER" id="PTHR10030:SF37">
    <property type="entry name" value="ALPHA-L-FUCOSIDASE-RELATED"/>
    <property type="match status" value="1"/>
</dbReference>
<reference evidence="7" key="1">
    <citation type="submission" date="2016-08" db="EMBL/GenBank/DDBJ databases">
        <title>Complete Genome Seqeunce of Paenibacillus sp. BIHB 4019 from tea rhizoplane.</title>
        <authorList>
            <person name="Thakur R."/>
            <person name="Swarnkar M.K."/>
            <person name="Gulati A."/>
        </authorList>
    </citation>
    <scope>NUCLEOTIDE SEQUENCE [LARGE SCALE GENOMIC DNA]</scope>
    <source>
        <strain evidence="7">BIHB4019</strain>
    </source>
</reference>
<dbReference type="SMR" id="A0A1B2DF14"/>
<keyword evidence="3" id="KW-0732">Signal</keyword>
<comment type="similarity">
    <text evidence="1">Belongs to the glycosyl hydrolase 29 family.</text>
</comment>
<dbReference type="Gene3D" id="3.20.20.80">
    <property type="entry name" value="Glycosidases"/>
    <property type="match status" value="1"/>
</dbReference>
<dbReference type="Pfam" id="PF01120">
    <property type="entry name" value="Alpha_L_fucos"/>
    <property type="match status" value="1"/>
</dbReference>
<evidence type="ECO:0000256" key="3">
    <source>
        <dbReference type="ARBA" id="ARBA00022729"/>
    </source>
</evidence>
<evidence type="ECO:0000259" key="6">
    <source>
        <dbReference type="PROSITE" id="PS50022"/>
    </source>
</evidence>
<sequence>MNQAQWVKSAASVSPSERQLKWQSLEFYAFIHFTVNTFTDQEWGLGNEDPVIFDPTELNADQWVEACKSAGMRGLILTCKHHDGFCLWPSKYTDHTVAASPWKKGSGDLVREVAEACRKGGIQFGVYLSPWDRHEASYGDSERYNEFFKNQLRELLTNYGDIFCVWFDGACGEGPNGKRQVYDWDGYYAVIRELQPNAVISVCGPDVRWCGNEAGHTRASEWSVVPAHLQDNEKIQEQSQQADDREFATRINSQESDLGSREIVKQYDELIWYPAEVNTSIRPGWFYHEAEDDQVKSLEELLGIYNGAVGGNATFLLNLPPDKRGLVHEHDIERLQQLGDALRSTFAHNLAAQEQVEIRASETKDDNHAASQLLNDDSDAFWCPREGTEQAWIELDLQEEQRFDRIVLKEHIKTGQRIERFQVEYLDGEDWKLLYEGTVVGYKRICCFEPVTARKIRLTVQESRWCPTLSGLGVHLSNQGEAV</sequence>
<protein>
    <recommendedName>
        <fullName evidence="2">alpha-L-fucosidase</fullName>
        <ecNumber evidence="2">3.2.1.51</ecNumber>
    </recommendedName>
</protein>
<dbReference type="RefSeq" id="WP_099517656.1">
    <property type="nucleotide sequence ID" value="NZ_CP016808.1"/>
</dbReference>
<dbReference type="AlphaFoldDB" id="A0A1B2DF14"/>
<dbReference type="Pfam" id="PF00754">
    <property type="entry name" value="F5_F8_type_C"/>
    <property type="match status" value="1"/>
</dbReference>
<evidence type="ECO:0000256" key="4">
    <source>
        <dbReference type="ARBA" id="ARBA00022801"/>
    </source>
</evidence>
<gene>
    <name evidence="7" type="ORF">BBD42_07255</name>
</gene>
<accession>A0A1B2DF14</accession>
<dbReference type="PROSITE" id="PS50022">
    <property type="entry name" value="FA58C_3"/>
    <property type="match status" value="1"/>
</dbReference>
<dbReference type="SUPFAM" id="SSF51445">
    <property type="entry name" value="(Trans)glycosidases"/>
    <property type="match status" value="1"/>
</dbReference>
<dbReference type="SUPFAM" id="SSF49785">
    <property type="entry name" value="Galactose-binding domain-like"/>
    <property type="match status" value="1"/>
</dbReference>
<dbReference type="GO" id="GO:0005764">
    <property type="term" value="C:lysosome"/>
    <property type="evidence" value="ECO:0007669"/>
    <property type="project" value="TreeGrafter"/>
</dbReference>
<proteinExistence type="inferred from homology"/>
<dbReference type="Gene3D" id="2.60.120.260">
    <property type="entry name" value="Galactose-binding domain-like"/>
    <property type="match status" value="1"/>
</dbReference>
<evidence type="ECO:0000256" key="2">
    <source>
        <dbReference type="ARBA" id="ARBA00012662"/>
    </source>
</evidence>
<dbReference type="PANTHER" id="PTHR10030">
    <property type="entry name" value="ALPHA-L-FUCOSIDASE"/>
    <property type="match status" value="1"/>
</dbReference>
<evidence type="ECO:0000256" key="5">
    <source>
        <dbReference type="ARBA" id="ARBA00023295"/>
    </source>
</evidence>
<evidence type="ECO:0000313" key="7">
    <source>
        <dbReference type="EMBL" id="ANY66286.1"/>
    </source>
</evidence>
<dbReference type="GO" id="GO:0004560">
    <property type="term" value="F:alpha-L-fucosidase activity"/>
    <property type="evidence" value="ECO:0007669"/>
    <property type="project" value="InterPro"/>
</dbReference>
<keyword evidence="4" id="KW-0378">Hydrolase</keyword>
<organism evidence="7">
    <name type="scientific">Paenibacillus sp. BIHB 4019</name>
    <dbReference type="NCBI Taxonomy" id="1870819"/>
    <lineage>
        <taxon>Bacteria</taxon>
        <taxon>Bacillati</taxon>
        <taxon>Bacillota</taxon>
        <taxon>Bacilli</taxon>
        <taxon>Bacillales</taxon>
        <taxon>Paenibacillaceae</taxon>
        <taxon>Paenibacillus</taxon>
    </lineage>
</organism>
<dbReference type="GO" id="GO:0006004">
    <property type="term" value="P:fucose metabolic process"/>
    <property type="evidence" value="ECO:0007669"/>
    <property type="project" value="TreeGrafter"/>
</dbReference>
<dbReference type="SMART" id="SM00812">
    <property type="entry name" value="Alpha_L_fucos"/>
    <property type="match status" value="1"/>
</dbReference>
<dbReference type="EC" id="3.2.1.51" evidence="2"/>
<dbReference type="GO" id="GO:0016139">
    <property type="term" value="P:glycoside catabolic process"/>
    <property type="evidence" value="ECO:0007669"/>
    <property type="project" value="TreeGrafter"/>
</dbReference>
<dbReference type="InterPro" id="IPR008979">
    <property type="entry name" value="Galactose-bd-like_sf"/>
</dbReference>